<gene>
    <name evidence="1" type="ORF">SAMN05216272_10371</name>
</gene>
<name>A0A1G8F7M2_9PSED</name>
<protein>
    <submittedName>
        <fullName evidence="1">Uncharacterized protein</fullName>
    </submittedName>
</protein>
<dbReference type="RefSeq" id="WP_090262070.1">
    <property type="nucleotide sequence ID" value="NZ_FNDS01000003.1"/>
</dbReference>
<keyword evidence="2" id="KW-1185">Reference proteome</keyword>
<dbReference type="Proteomes" id="UP000199636">
    <property type="component" value="Unassembled WGS sequence"/>
</dbReference>
<evidence type="ECO:0000313" key="1">
    <source>
        <dbReference type="EMBL" id="SDH78108.1"/>
    </source>
</evidence>
<dbReference type="EMBL" id="FNDS01000003">
    <property type="protein sequence ID" value="SDH78108.1"/>
    <property type="molecule type" value="Genomic_DNA"/>
</dbReference>
<proteinExistence type="predicted"/>
<reference evidence="2" key="1">
    <citation type="submission" date="2016-10" db="EMBL/GenBank/DDBJ databases">
        <authorList>
            <person name="Varghese N."/>
            <person name="Submissions S."/>
        </authorList>
    </citation>
    <scope>NUCLEOTIDE SEQUENCE [LARGE SCALE GENOMIC DNA]</scope>
    <source>
        <strain evidence="2">CCM 7469</strain>
    </source>
</reference>
<sequence>MNPAELALLHPLDENTPLALYDAAQARHSALRNMLGLLAGAPDLGSPSAETLGGALACLELLAVESEHLYQAAQRRAKA</sequence>
<organism evidence="1 2">
    <name type="scientific">Pseudomonas panipatensis</name>
    <dbReference type="NCBI Taxonomy" id="428992"/>
    <lineage>
        <taxon>Bacteria</taxon>
        <taxon>Pseudomonadati</taxon>
        <taxon>Pseudomonadota</taxon>
        <taxon>Gammaproteobacteria</taxon>
        <taxon>Pseudomonadales</taxon>
        <taxon>Pseudomonadaceae</taxon>
        <taxon>Pseudomonas</taxon>
    </lineage>
</organism>
<evidence type="ECO:0000313" key="2">
    <source>
        <dbReference type="Proteomes" id="UP000199636"/>
    </source>
</evidence>
<accession>A0A1G8F7M2</accession>
<dbReference type="OrthoDB" id="7040168at2"/>
<dbReference type="AlphaFoldDB" id="A0A1G8F7M2"/>